<evidence type="ECO:0000256" key="2">
    <source>
        <dbReference type="ARBA" id="ARBA00001966"/>
    </source>
</evidence>
<dbReference type="PRINTS" id="PR00368">
    <property type="entry name" value="FADPNR"/>
</dbReference>
<feature type="domain" description="BFD-like [2Fe-2S]-binding" evidence="11">
    <location>
        <begin position="430"/>
        <end position="477"/>
    </location>
</feature>
<evidence type="ECO:0000256" key="10">
    <source>
        <dbReference type="SAM" id="MobiDB-lite"/>
    </source>
</evidence>
<organism evidence="13 14">
    <name type="scientific">Demequina litoralis</name>
    <dbReference type="NCBI Taxonomy" id="3051660"/>
    <lineage>
        <taxon>Bacteria</taxon>
        <taxon>Bacillati</taxon>
        <taxon>Actinomycetota</taxon>
        <taxon>Actinomycetes</taxon>
        <taxon>Micrococcales</taxon>
        <taxon>Demequinaceae</taxon>
        <taxon>Demequina</taxon>
    </lineage>
</organism>
<dbReference type="InterPro" id="IPR052034">
    <property type="entry name" value="NasD-like"/>
</dbReference>
<evidence type="ECO:0000313" key="13">
    <source>
        <dbReference type="EMBL" id="MDN4476544.1"/>
    </source>
</evidence>
<keyword evidence="8" id="KW-0408">Iron</keyword>
<dbReference type="InterPro" id="IPR036188">
    <property type="entry name" value="FAD/NAD-bd_sf"/>
</dbReference>
<evidence type="ECO:0000256" key="6">
    <source>
        <dbReference type="ARBA" id="ARBA00022723"/>
    </source>
</evidence>
<dbReference type="InterPro" id="IPR023753">
    <property type="entry name" value="FAD/NAD-binding_dom"/>
</dbReference>
<evidence type="ECO:0000313" key="14">
    <source>
        <dbReference type="Proteomes" id="UP001172728"/>
    </source>
</evidence>
<dbReference type="InterPro" id="IPR007419">
    <property type="entry name" value="BFD-like_2Fe2S-bd_dom"/>
</dbReference>
<comment type="cofactor">
    <cofactor evidence="1">
        <name>siroheme</name>
        <dbReference type="ChEBI" id="CHEBI:60052"/>
    </cofactor>
</comment>
<feature type="region of interest" description="Disordered" evidence="10">
    <location>
        <begin position="483"/>
        <end position="515"/>
    </location>
</feature>
<dbReference type="Gene3D" id="3.50.50.60">
    <property type="entry name" value="FAD/NAD(P)-binding domain"/>
    <property type="match status" value="2"/>
</dbReference>
<dbReference type="Gene3D" id="1.10.10.1100">
    <property type="entry name" value="BFD-like [2Fe-2S]-binding domain"/>
    <property type="match status" value="1"/>
</dbReference>
<evidence type="ECO:0000256" key="3">
    <source>
        <dbReference type="ARBA" id="ARBA00005096"/>
    </source>
</evidence>
<keyword evidence="5" id="KW-0349">Heme</keyword>
<feature type="compositionally biased region" description="Low complexity" evidence="10">
    <location>
        <begin position="483"/>
        <end position="492"/>
    </location>
</feature>
<proteinExistence type="inferred from homology"/>
<reference evidence="13" key="1">
    <citation type="submission" date="2023-06" db="EMBL/GenBank/DDBJ databases">
        <title>Sysu t00192.</title>
        <authorList>
            <person name="Gao L."/>
            <person name="Fang B.-Z."/>
            <person name="Li W.-J."/>
        </authorList>
    </citation>
    <scope>NUCLEOTIDE SEQUENCE</scope>
    <source>
        <strain evidence="13">SYSU T00192</strain>
    </source>
</reference>
<evidence type="ECO:0000256" key="8">
    <source>
        <dbReference type="ARBA" id="ARBA00023004"/>
    </source>
</evidence>
<dbReference type="Pfam" id="PF07992">
    <property type="entry name" value="Pyr_redox_2"/>
    <property type="match status" value="1"/>
</dbReference>
<dbReference type="RefSeq" id="WP_301134953.1">
    <property type="nucleotide sequence ID" value="NZ_JAUHPW010000009.1"/>
</dbReference>
<feature type="domain" description="FAD/NAD(P)-binding" evidence="12">
    <location>
        <begin position="1"/>
        <end position="290"/>
    </location>
</feature>
<comment type="pathway">
    <text evidence="3">Nitrogen metabolism; nitrate reduction (assimilation).</text>
</comment>
<dbReference type="SUPFAM" id="SSF51905">
    <property type="entry name" value="FAD/NAD(P)-binding domain"/>
    <property type="match status" value="2"/>
</dbReference>
<keyword evidence="9" id="KW-0411">Iron-sulfur</keyword>
<dbReference type="Proteomes" id="UP001172728">
    <property type="component" value="Unassembled WGS sequence"/>
</dbReference>
<evidence type="ECO:0000256" key="1">
    <source>
        <dbReference type="ARBA" id="ARBA00001929"/>
    </source>
</evidence>
<evidence type="ECO:0000256" key="7">
    <source>
        <dbReference type="ARBA" id="ARBA00023002"/>
    </source>
</evidence>
<evidence type="ECO:0000259" key="12">
    <source>
        <dbReference type="Pfam" id="PF07992"/>
    </source>
</evidence>
<protein>
    <submittedName>
        <fullName evidence="13">FAD-dependent oxidoreductase</fullName>
    </submittedName>
</protein>
<name>A0ABT8GC37_9MICO</name>
<evidence type="ECO:0000256" key="5">
    <source>
        <dbReference type="ARBA" id="ARBA00022617"/>
    </source>
</evidence>
<evidence type="ECO:0000256" key="4">
    <source>
        <dbReference type="ARBA" id="ARBA00010429"/>
    </source>
</evidence>
<dbReference type="InterPro" id="IPR041854">
    <property type="entry name" value="BFD-like_2Fe2S-bd_dom_sf"/>
</dbReference>
<comment type="similarity">
    <text evidence="4">Belongs to the nitrite and sulfite reductase 4Fe-4S domain family.</text>
</comment>
<dbReference type="PANTHER" id="PTHR43809">
    <property type="entry name" value="NITRITE REDUCTASE (NADH) LARGE SUBUNIT"/>
    <property type="match status" value="1"/>
</dbReference>
<evidence type="ECO:0000259" key="11">
    <source>
        <dbReference type="Pfam" id="PF04324"/>
    </source>
</evidence>
<comment type="cofactor">
    <cofactor evidence="2">
        <name>[4Fe-4S] cluster</name>
        <dbReference type="ChEBI" id="CHEBI:49883"/>
    </cofactor>
</comment>
<keyword evidence="6" id="KW-0479">Metal-binding</keyword>
<evidence type="ECO:0000256" key="9">
    <source>
        <dbReference type="ARBA" id="ARBA00023014"/>
    </source>
</evidence>
<keyword evidence="14" id="KW-1185">Reference proteome</keyword>
<sequence>MRIVVIGHGMVGSRFAQDAAARVPGAHVMVLGREDAEPYNRVLLSSVVAGKADPDGIALLAPDTDAVDVRQGVAAVEIDRGRRLVTASDGSVHRYDRLVLATGSAARVPQIQHVANPDGLVPGVSVLKDLADARGILAALPKARRAVVLGAGVLGLEVATGLAARGLAVTLVHHADRLMERQLGSSASQVAEGSLGRLGTTVVTQASVTRVVERRGRIVAVELSNGAEVLTDLLVMCAGTIPETALARRAGLPCERGIVVGTDLASPEDPHVFAIGDCAQPPEGGTGLVAQGWDQAQRLVDAWAGAPGTAPAARDDAAGTDRTNVVRVKASGLEVVTMGLSGKFEHGDRQLRAVRISDPAVGRFVEVVVHEGLLVGATVVGDKATATELQALYTRGLPVPSDPAHLIVRPIPGAAPASRNAADMADADTVCQCNTVSKGRIKDAIADGCDSVEDVSRATRACTGCGDCRSLVKEMLATAAGGTTKAPASAAGDSKVPALAGATDNRPALAGTREA</sequence>
<dbReference type="PANTHER" id="PTHR43809:SF1">
    <property type="entry name" value="NITRITE REDUCTASE (NADH) LARGE SUBUNIT"/>
    <property type="match status" value="1"/>
</dbReference>
<keyword evidence="7" id="KW-0560">Oxidoreductase</keyword>
<dbReference type="PRINTS" id="PR00411">
    <property type="entry name" value="PNDRDTASEI"/>
</dbReference>
<dbReference type="Pfam" id="PF04324">
    <property type="entry name" value="Fer2_BFD"/>
    <property type="match status" value="1"/>
</dbReference>
<accession>A0ABT8GC37</accession>
<gene>
    <name evidence="13" type="ORF">QQX09_11825</name>
</gene>
<dbReference type="EMBL" id="JAUHPW010000009">
    <property type="protein sequence ID" value="MDN4476544.1"/>
    <property type="molecule type" value="Genomic_DNA"/>
</dbReference>
<comment type="caution">
    <text evidence="13">The sequence shown here is derived from an EMBL/GenBank/DDBJ whole genome shotgun (WGS) entry which is preliminary data.</text>
</comment>